<evidence type="ECO:0000256" key="1">
    <source>
        <dbReference type="SAM" id="MobiDB-lite"/>
    </source>
</evidence>
<dbReference type="Proteomes" id="UP000012040">
    <property type="component" value="Chromosome"/>
</dbReference>
<keyword evidence="4" id="KW-1185">Reference proteome</keyword>
<reference evidence="3 4" key="1">
    <citation type="journal article" date="2013" name="ISME J.">
        <title>By their genes ye shall know them: genomic signatures of predatory bacteria.</title>
        <authorList>
            <person name="Pasternak Z."/>
            <person name="Pietrokovski S."/>
            <person name="Rotem O."/>
            <person name="Gophna U."/>
            <person name="Lurie-Weinberger M.N."/>
            <person name="Jurkevitch E."/>
        </authorList>
    </citation>
    <scope>NUCLEOTIDE SEQUENCE [LARGE SCALE GENOMIC DNA]</scope>
    <source>
        <strain evidence="3 4">JSS</strain>
    </source>
</reference>
<dbReference type="PATRIC" id="fig|1184267.3.peg.2232"/>
<evidence type="ECO:0000313" key="4">
    <source>
        <dbReference type="Proteomes" id="UP000012040"/>
    </source>
</evidence>
<dbReference type="HOGENOM" id="CLU_302814_0_0_7"/>
<accession>M4VEG0</accession>
<protein>
    <submittedName>
        <fullName evidence="3">Uncharacterized protein</fullName>
    </submittedName>
</protein>
<dbReference type="KEGG" id="bex:A11Q_2205"/>
<feature type="signal peptide" evidence="2">
    <location>
        <begin position="1"/>
        <end position="16"/>
    </location>
</feature>
<dbReference type="OrthoDB" id="5288261at2"/>
<feature type="chain" id="PRO_5004060257" evidence="2">
    <location>
        <begin position="17"/>
        <end position="984"/>
    </location>
</feature>
<gene>
    <name evidence="3" type="ORF">A11Q_2205</name>
</gene>
<sequence>MSWSLYLILFLNTAFAQVEEAGWFTHLQGSLGGESRCTPASIAEVQQLDCNINNYNFRGDVSQFPDQADHLAEEIFFQSITERSHNSSRCHLDALNSYATNQAEHERFNQWSLSAFRVIEDELRYYVQRKAELKSEIAARRMTFDKMDYSRAQVLSRQRVMELESEVYNLNLAIKSLSAKVPLGNHKDVSESLEDLVKRDPVSDETFLRKYSDELSGLRRSIRRSVEYFDRNRNSNGTYVVDKDMKISFANSGQVDAAFESMNDREAFSDGLQCRIDSRYRKGHQITEMFKMIALAGATILAAEVVIPIRAGAAALSAASAAARLTYLGAEFSLLALNGAVAAAVIQDVVRSCNGPTVLMSGQSAPNNTCNPRGRLNGMLQEASNAECAANILFAAAPGLMQARRGYLALKNTRMASQAIEAPIITVEEIVVTAPRRSRAASSGSGDVATASGSRGSGSTVRPSRGAAGRAEPPVAGRADAETTSTGGVGATARTTQTREQFSDEYVNRTYASSTQNQRWIDVAGDTPSGTSMRFFDVENAAMKHLNDTLLDKNLVTSLTNLHKEMLSEGMETLIRRYPTVEFLPYSDFKAMRYALRPRPPATQLPAGLEDDLAQLFTTTNERFASRLSASGLTPAGENPSTWFRSGFASSADEATLTSRYARSDGADANRMRRFSDDDLRQNLENIRSEGERYRSGLQTSLASSGLMEPSSVAGKMIPRREVFDAARKTKNTDELREFIRRTTGQEVTVQQAEDIRRYTNLVDEFSPGIHVAQREVASLADSPAGGFSIDFAGLGSFNGQATADALANSTNIRNAVLNARNSERRVTDLFRERKDRVESTVREVLARHRIQADIVASGDDMVVRPTTAIPTEVRREIAEALSREIDPASIRMSHVGDNIASGNERMIMATLGEACEKWIRKAAQGVVSASTLSQTLMLVEVSGTSSTNFSTNLVLGEGRTPISAADRASLQRISGQAVQAGCR</sequence>
<dbReference type="AlphaFoldDB" id="M4VEG0"/>
<proteinExistence type="predicted"/>
<dbReference type="eggNOG" id="ENOG5033TVD">
    <property type="taxonomic scope" value="Bacteria"/>
</dbReference>
<feature type="region of interest" description="Disordered" evidence="1">
    <location>
        <begin position="436"/>
        <end position="504"/>
    </location>
</feature>
<organism evidence="3 4">
    <name type="scientific">Pseudobdellovibrio exovorus JSS</name>
    <dbReference type="NCBI Taxonomy" id="1184267"/>
    <lineage>
        <taxon>Bacteria</taxon>
        <taxon>Pseudomonadati</taxon>
        <taxon>Bdellovibrionota</taxon>
        <taxon>Bdellovibrionia</taxon>
        <taxon>Bdellovibrionales</taxon>
        <taxon>Pseudobdellovibrionaceae</taxon>
        <taxon>Pseudobdellovibrio</taxon>
    </lineage>
</organism>
<keyword evidence="2" id="KW-0732">Signal</keyword>
<evidence type="ECO:0000256" key="2">
    <source>
        <dbReference type="SAM" id="SignalP"/>
    </source>
</evidence>
<dbReference type="EMBL" id="CP003537">
    <property type="protein sequence ID" value="AGH96421.1"/>
    <property type="molecule type" value="Genomic_DNA"/>
</dbReference>
<feature type="compositionally biased region" description="Low complexity" evidence="1">
    <location>
        <begin position="440"/>
        <end position="466"/>
    </location>
</feature>
<dbReference type="RefSeq" id="WP_015470911.1">
    <property type="nucleotide sequence ID" value="NC_020813.1"/>
</dbReference>
<evidence type="ECO:0000313" key="3">
    <source>
        <dbReference type="EMBL" id="AGH96421.1"/>
    </source>
</evidence>
<name>M4VEG0_9BACT</name>